<accession>A0ABD2DRZ7</accession>
<organism evidence="2 3">
    <name type="scientific">Daubentonia madagascariensis</name>
    <name type="common">Aye-aye</name>
    <name type="synonym">Sciurus madagascariensis</name>
    <dbReference type="NCBI Taxonomy" id="31869"/>
    <lineage>
        <taxon>Eukaryota</taxon>
        <taxon>Metazoa</taxon>
        <taxon>Chordata</taxon>
        <taxon>Craniata</taxon>
        <taxon>Vertebrata</taxon>
        <taxon>Euteleostomi</taxon>
        <taxon>Mammalia</taxon>
        <taxon>Eutheria</taxon>
        <taxon>Euarchontoglires</taxon>
        <taxon>Primates</taxon>
        <taxon>Strepsirrhini</taxon>
        <taxon>Chiromyiformes</taxon>
        <taxon>Daubentoniidae</taxon>
        <taxon>Daubentonia</taxon>
    </lineage>
</organism>
<evidence type="ECO:0000313" key="3">
    <source>
        <dbReference type="Proteomes" id="UP001610411"/>
    </source>
</evidence>
<evidence type="ECO:0000313" key="2">
    <source>
        <dbReference type="EMBL" id="KAL2769619.1"/>
    </source>
</evidence>
<keyword evidence="3" id="KW-1185">Reference proteome</keyword>
<sequence length="181" mass="20000">GSPGATRWRCPGLTVHAPGRGYEPRVRSTERCEVAALRVGGARRLRRVQKEVEGYAGRSRNYFLKEVTCVPSWGTFQIPTPLRQLQRQVLCFLCPGSSRRVRAAGPQSHPGRGRKRGLDEPPEGVLSGLELGELVTQAPTSKHVPPPPRSAGRRRFSQNTGRESPSWSHSSHATHRASQRP</sequence>
<gene>
    <name evidence="2" type="ORF">WCI35_022329</name>
</gene>
<dbReference type="AlphaFoldDB" id="A0ABD2DRZ7"/>
<feature type="compositionally biased region" description="Low complexity" evidence="1">
    <location>
        <begin position="123"/>
        <end position="135"/>
    </location>
</feature>
<reference evidence="2 3" key="1">
    <citation type="journal article" date="2024" name="G3 (Bethesda)">
        <title>A hybrid genome assembly of the endangered aye-aye (Daubentonia madagascariensis).</title>
        <authorList>
            <person name="Versoza C.J."/>
            <person name="Pfeifer S.P."/>
        </authorList>
    </citation>
    <scope>NUCLEOTIDE SEQUENCE [LARGE SCALE GENOMIC DNA]</scope>
    <source>
        <strain evidence="2">6821</strain>
    </source>
</reference>
<feature type="compositionally biased region" description="Polar residues" evidence="1">
    <location>
        <begin position="157"/>
        <end position="171"/>
    </location>
</feature>
<dbReference type="EMBL" id="JBFSEQ010000008">
    <property type="protein sequence ID" value="KAL2769619.1"/>
    <property type="molecule type" value="Genomic_DNA"/>
</dbReference>
<feature type="region of interest" description="Disordered" evidence="1">
    <location>
        <begin position="100"/>
        <end position="181"/>
    </location>
</feature>
<name>A0ABD2DRZ7_DAUMA</name>
<dbReference type="Proteomes" id="UP001610411">
    <property type="component" value="Unassembled WGS sequence"/>
</dbReference>
<comment type="caution">
    <text evidence="2">The sequence shown here is derived from an EMBL/GenBank/DDBJ whole genome shotgun (WGS) entry which is preliminary data.</text>
</comment>
<proteinExistence type="predicted"/>
<feature type="non-terminal residue" evidence="2">
    <location>
        <position position="181"/>
    </location>
</feature>
<protein>
    <submittedName>
        <fullName evidence="2">Killin</fullName>
    </submittedName>
</protein>
<feature type="non-terminal residue" evidence="2">
    <location>
        <position position="1"/>
    </location>
</feature>
<feature type="compositionally biased region" description="Basic residues" evidence="1">
    <location>
        <begin position="172"/>
        <end position="181"/>
    </location>
</feature>
<evidence type="ECO:0000256" key="1">
    <source>
        <dbReference type="SAM" id="MobiDB-lite"/>
    </source>
</evidence>